<gene>
    <name evidence="3" type="ORF">Seszw_61</name>
</gene>
<evidence type="ECO:0000259" key="2">
    <source>
        <dbReference type="SMART" id="SM00974"/>
    </source>
</evidence>
<organism evidence="3 4">
    <name type="scientific">Salmonella phage Seszw_1</name>
    <dbReference type="NCBI Taxonomy" id="2479482"/>
    <lineage>
        <taxon>Viruses</taxon>
        <taxon>Duplodnaviria</taxon>
        <taxon>Heunggongvirae</taxon>
        <taxon>Uroviricota</taxon>
        <taxon>Caudoviricetes</taxon>
        <taxon>Skatevirus</taxon>
        <taxon>Skatevirus Seszw1</taxon>
    </lineage>
</organism>
<proteinExistence type="predicted"/>
<sequence length="349" mass="38898">MIQNLHHKKMMQPLRSDIITSAASPARRKGERRHPAASSIYEPTTGLIMAKRLTTEDFISRAKQKHGDKYIYDKLAFSGTKNQVTITCRKHGDFTQKAECHLAGYGCELCARDVRARKLMASNDEFISKAKMVHGGKYSYDKCVYTGTHRKVVITCQKHGDFPQQPANHLSGNGCPLCKLENLSDKFSGNKSSFITKAKAIHGKRYSYEKVNYVRSSRKVCITCHIHGDFYQTPNSHLRGSGCNKCTAYGFKPANLYVAEMDGMCKIGISNNTKRRMKSISKSAGKTVTVVAEYSFPSWADARRAESMIHKEIKHKNAGLTGFDGASEFFNISTHEAADLVLKHGGKGQ</sequence>
<protein>
    <recommendedName>
        <fullName evidence="2">Bacteriophage T5 Orf172 DNA-binding domain-containing protein</fullName>
    </recommendedName>
</protein>
<feature type="domain" description="Bacteriophage T5 Orf172 DNA-binding" evidence="2">
    <location>
        <begin position="259"/>
        <end position="344"/>
    </location>
</feature>
<dbReference type="SMART" id="SM00974">
    <property type="entry name" value="T5orf172"/>
    <property type="match status" value="1"/>
</dbReference>
<dbReference type="EMBL" id="MH791410">
    <property type="protein sequence ID" value="QAY00271.1"/>
    <property type="molecule type" value="Genomic_DNA"/>
</dbReference>
<dbReference type="Proteomes" id="UP000290190">
    <property type="component" value="Segment"/>
</dbReference>
<keyword evidence="4" id="KW-1185">Reference proteome</keyword>
<reference evidence="3 4" key="1">
    <citation type="submission" date="2018-08" db="EMBL/GenBank/DDBJ databases">
        <title>SESzw_1, Complete genome sequences of 3 novel enterobacteria, Pakpunavirus like phages.</title>
        <authorList>
            <person name="Yuan S."/>
            <person name="Ma Y."/>
            <person name="Liu Q."/>
        </authorList>
    </citation>
    <scope>NUCLEOTIDE SEQUENCE [LARGE SCALE GENOMIC DNA]</scope>
</reference>
<dbReference type="Pfam" id="PF10544">
    <property type="entry name" value="T5orf172"/>
    <property type="match status" value="1"/>
</dbReference>
<accession>A0A411BF50</accession>
<evidence type="ECO:0000313" key="4">
    <source>
        <dbReference type="Proteomes" id="UP000290190"/>
    </source>
</evidence>
<dbReference type="InterPro" id="IPR018306">
    <property type="entry name" value="Phage_T5_Orf172_DNA-bd"/>
</dbReference>
<feature type="region of interest" description="Disordered" evidence="1">
    <location>
        <begin position="13"/>
        <end position="38"/>
    </location>
</feature>
<name>A0A411BF50_9CAUD</name>
<evidence type="ECO:0000313" key="3">
    <source>
        <dbReference type="EMBL" id="QAY00271.1"/>
    </source>
</evidence>
<evidence type="ECO:0000256" key="1">
    <source>
        <dbReference type="SAM" id="MobiDB-lite"/>
    </source>
</evidence>